<dbReference type="Proteomes" id="UP000068026">
    <property type="component" value="Chromosome"/>
</dbReference>
<dbReference type="OrthoDB" id="3267916at2"/>
<sequence length="126" mass="14913">MEKHIYDDKNGLHYTLAEDSMYYPDLALPQEEDVWVGKYGLLCEAYLREHRNSLYMSLYLSGKLNKHLLEINEQAQTQIDKMVAHWAKLNGCDEKFKATNQTAWVARMNNYKMMAEELIMKKNIYI</sequence>
<dbReference type="AlphaFoldDB" id="A0A0X1U7M7"/>
<dbReference type="KEGG" id="cpro:CPRO_13390"/>
<name>A0A0X1U7M7_ANAPI</name>
<evidence type="ECO:0000313" key="3">
    <source>
        <dbReference type="Proteomes" id="UP000068026"/>
    </source>
</evidence>
<reference evidence="3" key="2">
    <citation type="submission" date="2016-01" db="EMBL/GenBank/DDBJ databases">
        <authorList>
            <person name="Poehlein A."/>
            <person name="Schlien K."/>
            <person name="Gottschalk G."/>
            <person name="Buckel W."/>
            <person name="Daniel R."/>
        </authorList>
    </citation>
    <scope>NUCLEOTIDE SEQUENCE [LARGE SCALE GENOMIC DNA]</scope>
    <source>
        <strain evidence="3">X2</strain>
    </source>
</reference>
<reference evidence="4" key="4">
    <citation type="submission" date="2016-11" db="EMBL/GenBank/DDBJ databases">
        <authorList>
            <person name="Jaros S."/>
            <person name="Januszkiewicz K."/>
            <person name="Wedrychowicz H."/>
        </authorList>
    </citation>
    <scope>NUCLEOTIDE SEQUENCE [LARGE SCALE GENOMIC DNA]</scope>
    <source>
        <strain evidence="4">DSM 1682</strain>
    </source>
</reference>
<dbReference type="EMBL" id="FQUA01000004">
    <property type="protein sequence ID" value="SHE59141.1"/>
    <property type="molecule type" value="Genomic_DNA"/>
</dbReference>
<dbReference type="Proteomes" id="UP000184204">
    <property type="component" value="Unassembled WGS sequence"/>
</dbReference>
<dbReference type="RefSeq" id="WP_066049329.1">
    <property type="nucleotide sequence ID" value="NZ_CP014223.1"/>
</dbReference>
<evidence type="ECO:0000313" key="1">
    <source>
        <dbReference type="EMBL" id="AMJ40932.1"/>
    </source>
</evidence>
<dbReference type="InterPro" id="IPR026989">
    <property type="entry name" value="TnpV"/>
</dbReference>
<protein>
    <submittedName>
        <fullName evidence="2">Transposon-encoded protein TnpV</fullName>
    </submittedName>
</protein>
<reference evidence="2" key="3">
    <citation type="submission" date="2016-11" db="EMBL/GenBank/DDBJ databases">
        <authorList>
            <person name="Varghese N."/>
            <person name="Submissions S."/>
        </authorList>
    </citation>
    <scope>NUCLEOTIDE SEQUENCE</scope>
    <source>
        <strain evidence="2">DSM 1682</strain>
    </source>
</reference>
<organism evidence="2 4">
    <name type="scientific">Anaerotignum propionicum DSM 1682</name>
    <dbReference type="NCBI Taxonomy" id="991789"/>
    <lineage>
        <taxon>Bacteria</taxon>
        <taxon>Bacillati</taxon>
        <taxon>Bacillota</taxon>
        <taxon>Clostridia</taxon>
        <taxon>Lachnospirales</taxon>
        <taxon>Anaerotignaceae</taxon>
        <taxon>Anaerotignum</taxon>
    </lineage>
</organism>
<proteinExistence type="predicted"/>
<gene>
    <name evidence="1" type="ORF">CPRO_13390</name>
    <name evidence="2" type="ORF">SAMN02745151_01151</name>
</gene>
<evidence type="ECO:0000313" key="4">
    <source>
        <dbReference type="Proteomes" id="UP000184204"/>
    </source>
</evidence>
<dbReference type="EMBL" id="CP014223">
    <property type="protein sequence ID" value="AMJ40932.1"/>
    <property type="molecule type" value="Genomic_DNA"/>
</dbReference>
<keyword evidence="3" id="KW-1185">Reference proteome</keyword>
<accession>A0A0X1U7M7</accession>
<evidence type="ECO:0000313" key="2">
    <source>
        <dbReference type="EMBL" id="SHE59141.1"/>
    </source>
</evidence>
<reference evidence="1 3" key="1">
    <citation type="journal article" date="2016" name="Genome Announc.">
        <title>Complete Genome Sequence of the Amino Acid-Fermenting Clostridium propionicum X2 (DSM 1682).</title>
        <authorList>
            <person name="Poehlein A."/>
            <person name="Schlien K."/>
            <person name="Chowdhury N.P."/>
            <person name="Gottschalk G."/>
            <person name="Buckel W."/>
            <person name="Daniel R."/>
        </authorList>
    </citation>
    <scope>NUCLEOTIDE SEQUENCE [LARGE SCALE GENOMIC DNA]</scope>
    <source>
        <strain evidence="1 3">X2</strain>
    </source>
</reference>
<dbReference type="Pfam" id="PF14198">
    <property type="entry name" value="TnpV"/>
    <property type="match status" value="1"/>
</dbReference>